<dbReference type="VEuPathDB" id="GiardiaDB:GL50803_0013616"/>
<dbReference type="PANTHER" id="PTHR14927">
    <property type="entry name" value="NUCLEOLAR PROTEIN 10"/>
    <property type="match status" value="1"/>
</dbReference>
<evidence type="ECO:0000256" key="1">
    <source>
        <dbReference type="SAM" id="MobiDB-lite"/>
    </source>
</evidence>
<reference evidence="5" key="1">
    <citation type="submission" date="2012-02" db="EMBL/GenBank/DDBJ databases">
        <title>Genome sequencing of Giardia lamblia Genotypes A2 and B isolates (DH and GS) and comparative analysis with the genomes of Genotypes A1 and E (WB and Pig).</title>
        <authorList>
            <person name="Adam R."/>
            <person name="Dahlstrom E."/>
            <person name="Martens C."/>
            <person name="Bruno D."/>
            <person name="Barbian K."/>
            <person name="Porcella S.F."/>
            <person name="Nash T."/>
        </authorList>
    </citation>
    <scope>NUCLEOTIDE SEQUENCE</scope>
    <source>
        <strain evidence="5">DH</strain>
    </source>
</reference>
<dbReference type="AlphaFoldDB" id="V6TQE3"/>
<accession>V6TQE3</accession>
<feature type="domain" description="Nucleolar protein 10-like N-terminal" evidence="3">
    <location>
        <begin position="10"/>
        <end position="377"/>
    </location>
</feature>
<dbReference type="GO" id="GO:0030686">
    <property type="term" value="C:90S preribosome"/>
    <property type="evidence" value="ECO:0007669"/>
    <property type="project" value="TreeGrafter"/>
</dbReference>
<feature type="compositionally biased region" description="Basic and acidic residues" evidence="1">
    <location>
        <begin position="468"/>
        <end position="485"/>
    </location>
</feature>
<evidence type="ECO:0000313" key="5">
    <source>
        <dbReference type="Proteomes" id="UP000018320"/>
    </source>
</evidence>
<proteinExistence type="predicted"/>
<name>V6TQE3_GIAIN</name>
<feature type="region of interest" description="Disordered" evidence="1">
    <location>
        <begin position="452"/>
        <end position="485"/>
    </location>
</feature>
<feature type="domain" description="Nucleolar protein 10-like second" evidence="2">
    <location>
        <begin position="381"/>
        <end position="425"/>
    </location>
</feature>
<reference evidence="4 5" key="2">
    <citation type="journal article" date="2013" name="Genome Biol. Evol.">
        <title>Genome sequencing of Giardia lamblia genotypes A2 and B isolates (DH and GS) and comparative analysis with the genomes of genotypes A1 and E (WB and Pig).</title>
        <authorList>
            <person name="Adam R.D."/>
            <person name="Dahlstrom E.W."/>
            <person name="Martens C.A."/>
            <person name="Bruno D.P."/>
            <person name="Barbian K.D."/>
            <person name="Ricklefs S.M."/>
            <person name="Hernandez M.M."/>
            <person name="Narla N.P."/>
            <person name="Patel R.B."/>
            <person name="Porcella S.F."/>
            <person name="Nash T.E."/>
        </authorList>
    </citation>
    <scope>NUCLEOTIDE SEQUENCE [LARGE SCALE GENOMIC DNA]</scope>
    <source>
        <strain evidence="4 5">DH</strain>
    </source>
</reference>
<dbReference type="PANTHER" id="PTHR14927:SF0">
    <property type="entry name" value="NUCLEOLAR PROTEIN 10"/>
    <property type="match status" value="1"/>
</dbReference>
<dbReference type="InterPro" id="IPR056550">
    <property type="entry name" value="NOL10_2nd"/>
</dbReference>
<evidence type="ECO:0000259" key="3">
    <source>
        <dbReference type="Pfam" id="PF23098"/>
    </source>
</evidence>
<dbReference type="Proteomes" id="UP000018320">
    <property type="component" value="Unassembled WGS sequence"/>
</dbReference>
<dbReference type="Pfam" id="PF23098">
    <property type="entry name" value="Beta-prop_NOL10_N"/>
    <property type="match status" value="1"/>
</dbReference>
<dbReference type="Gene3D" id="2.130.10.10">
    <property type="entry name" value="YVTN repeat-like/Quinoprotein amine dehydrogenase"/>
    <property type="match status" value="1"/>
</dbReference>
<dbReference type="SUPFAM" id="SSF50978">
    <property type="entry name" value="WD40 repeat-like"/>
    <property type="match status" value="1"/>
</dbReference>
<dbReference type="GO" id="GO:0032040">
    <property type="term" value="C:small-subunit processome"/>
    <property type="evidence" value="ECO:0007669"/>
    <property type="project" value="TreeGrafter"/>
</dbReference>
<dbReference type="InterPro" id="IPR036322">
    <property type="entry name" value="WD40_repeat_dom_sf"/>
</dbReference>
<dbReference type="InterPro" id="IPR056551">
    <property type="entry name" value="Beta-prop_NOL10_N"/>
</dbReference>
<protein>
    <submittedName>
        <fullName evidence="4">Putative WD40 domain protein</fullName>
    </submittedName>
</protein>
<dbReference type="Pfam" id="PF23097">
    <property type="entry name" value="NOL10_2nd"/>
    <property type="match status" value="1"/>
</dbReference>
<evidence type="ECO:0000259" key="2">
    <source>
        <dbReference type="Pfam" id="PF23097"/>
    </source>
</evidence>
<dbReference type="InterPro" id="IPR015943">
    <property type="entry name" value="WD40/YVTN_repeat-like_dom_sf"/>
</dbReference>
<comment type="caution">
    <text evidence="4">The sequence shown here is derived from an EMBL/GenBank/DDBJ whole genome shotgun (WGS) entry which is preliminary data.</text>
</comment>
<dbReference type="InterPro" id="IPR040382">
    <property type="entry name" value="NOL10/Enp2"/>
</dbReference>
<dbReference type="VEuPathDB" id="GiardiaDB:GL50581_4181"/>
<organism evidence="4 5">
    <name type="scientific">Giardia intestinalis</name>
    <name type="common">Giardia lamblia</name>
    <dbReference type="NCBI Taxonomy" id="5741"/>
    <lineage>
        <taxon>Eukaryota</taxon>
        <taxon>Metamonada</taxon>
        <taxon>Diplomonadida</taxon>
        <taxon>Hexamitidae</taxon>
        <taxon>Giardiinae</taxon>
        <taxon>Giardia</taxon>
    </lineage>
</organism>
<evidence type="ECO:0000313" key="4">
    <source>
        <dbReference type="EMBL" id="ESU39230.1"/>
    </source>
</evidence>
<sequence length="485" mass="53802">MMSLLVTTTVNNVKVFNVTPGKGIPAFLSKQERKNMQEAPTNKQRIDVLQDLTFPTLTTKARFSNDCQYFAACGCYPPMLRLYDLGNTGLKVQRNTDSEIVDFHFLSDDYQLMALVEIDRNLEFHNKGGKLYKMRIPRPPRCSAFDCHTPQLIVGGVGGQIYRVDLQEGRFRTSWDTPSFSRKLISSDAFGVNALVYSPETCLTFAADGHSLSTYDARTKGGIVSSMALENEGTAVAVDKTGLQIAAGTSESDIILYDIRSSHPLHQFTHHSDLPIREICFHTSYSTHTLISADSRSIRMFRPDESIASTTSKSKLFCVIEPDVTINSFTVFPESGLLMVPCEDMVVNTFYVPELGPSPVFAAFLDDLAADMSTNALTSSYEGLYFVTKEDLERVGLDLVADSSLCIPYMHGFYIDKALYDKAKFANTSLNTPAPQSAPEVALEKTPIGTRKRVIQGKDSGRAAQSSVHERRRPEDHVRDLFGAD</sequence>
<dbReference type="VEuPathDB" id="GiardiaDB:QR46_1267"/>
<dbReference type="FunFam" id="2.130.10.10:FF:002308">
    <property type="entry name" value="Glycine-rich protein"/>
    <property type="match status" value="1"/>
</dbReference>
<dbReference type="EMBL" id="AHGT01000005">
    <property type="protein sequence ID" value="ESU39230.1"/>
    <property type="molecule type" value="Genomic_DNA"/>
</dbReference>
<gene>
    <name evidence="4" type="ORF">DHA2_13616</name>
</gene>
<dbReference type="GO" id="GO:0000462">
    <property type="term" value="P:maturation of SSU-rRNA from tricistronic rRNA transcript (SSU-rRNA, 5.8S rRNA, LSU-rRNA)"/>
    <property type="evidence" value="ECO:0007669"/>
    <property type="project" value="TreeGrafter"/>
</dbReference>
<dbReference type="VEuPathDB" id="GiardiaDB:DHA2_13616"/>